<accession>A0A9X1P6Y7</accession>
<reference evidence="3" key="1">
    <citation type="submission" date="2022-01" db="EMBL/GenBank/DDBJ databases">
        <title>Jiella avicenniae sp. nov., a novel endophytic bacterium isolated from bark of Avicennia marina.</title>
        <authorList>
            <person name="Tuo L."/>
        </authorList>
    </citation>
    <scope>NUCLEOTIDE SEQUENCE</scope>
    <source>
        <strain evidence="3">CBK1P-4</strain>
    </source>
</reference>
<dbReference type="AlphaFoldDB" id="A0A9X1P6Y7"/>
<dbReference type="Gene3D" id="3.30.2310.20">
    <property type="entry name" value="RelE-like"/>
    <property type="match status" value="1"/>
</dbReference>
<dbReference type="InterPro" id="IPR007712">
    <property type="entry name" value="RelE/ParE_toxin"/>
</dbReference>
<evidence type="ECO:0000256" key="1">
    <source>
        <dbReference type="ARBA" id="ARBA00006226"/>
    </source>
</evidence>
<dbReference type="EMBL" id="JAJUWU010000023">
    <property type="protein sequence ID" value="MCE7030261.1"/>
    <property type="molecule type" value="Genomic_DNA"/>
</dbReference>
<dbReference type="RefSeq" id="WP_233721339.1">
    <property type="nucleotide sequence ID" value="NZ_JAJUWU010000023.1"/>
</dbReference>
<protein>
    <submittedName>
        <fullName evidence="3">Type II toxin-antitoxin system RelE/ParE family toxin</fullName>
    </submittedName>
</protein>
<dbReference type="Proteomes" id="UP001139035">
    <property type="component" value="Unassembled WGS sequence"/>
</dbReference>
<organism evidence="3 4">
    <name type="scientific">Jiella avicenniae</name>
    <dbReference type="NCBI Taxonomy" id="2907202"/>
    <lineage>
        <taxon>Bacteria</taxon>
        <taxon>Pseudomonadati</taxon>
        <taxon>Pseudomonadota</taxon>
        <taxon>Alphaproteobacteria</taxon>
        <taxon>Hyphomicrobiales</taxon>
        <taxon>Aurantimonadaceae</taxon>
        <taxon>Jiella</taxon>
    </lineage>
</organism>
<evidence type="ECO:0000313" key="4">
    <source>
        <dbReference type="Proteomes" id="UP001139035"/>
    </source>
</evidence>
<dbReference type="InterPro" id="IPR035093">
    <property type="entry name" value="RelE/ParE_toxin_dom_sf"/>
</dbReference>
<evidence type="ECO:0000313" key="3">
    <source>
        <dbReference type="EMBL" id="MCE7030261.1"/>
    </source>
</evidence>
<proteinExistence type="inferred from homology"/>
<keyword evidence="2" id="KW-1277">Toxin-antitoxin system</keyword>
<name>A0A9X1P6Y7_9HYPH</name>
<dbReference type="PANTHER" id="PTHR33755">
    <property type="entry name" value="TOXIN PARE1-RELATED"/>
    <property type="match status" value="1"/>
</dbReference>
<comment type="caution">
    <text evidence="3">The sequence shown here is derived from an EMBL/GenBank/DDBJ whole genome shotgun (WGS) entry which is preliminary data.</text>
</comment>
<dbReference type="InterPro" id="IPR051803">
    <property type="entry name" value="TA_system_RelE-like_toxin"/>
</dbReference>
<evidence type="ECO:0000256" key="2">
    <source>
        <dbReference type="ARBA" id="ARBA00022649"/>
    </source>
</evidence>
<sequence length="96" mass="11056">MKRVAWEAQALFDFSEALSYLAARDERAALKLEQRVSDAITMLARHSIGRSTKTDGVRQKLVLATSYRVYYRETSTELTVLRVWHQRRKGAPEGIE</sequence>
<gene>
    <name evidence="3" type="ORF">LZD57_19930</name>
</gene>
<dbReference type="Pfam" id="PF05016">
    <property type="entry name" value="ParE_toxin"/>
    <property type="match status" value="1"/>
</dbReference>
<comment type="similarity">
    <text evidence="1">Belongs to the RelE toxin family.</text>
</comment>
<keyword evidence="4" id="KW-1185">Reference proteome</keyword>